<feature type="transmembrane region" description="Helical" evidence="6">
    <location>
        <begin position="41"/>
        <end position="61"/>
    </location>
</feature>
<dbReference type="PANTHER" id="PTHR30086:SF20">
    <property type="entry name" value="ARGININE EXPORTER PROTEIN ARGO-RELATED"/>
    <property type="match status" value="1"/>
</dbReference>
<evidence type="ECO:0000256" key="6">
    <source>
        <dbReference type="SAM" id="Phobius"/>
    </source>
</evidence>
<sequence length="205" mass="22365">MSYLPILLTLAGVTLIASISPGPDFATIVLYSTRSRRQGTFVGLGICSALVIWTIGSIAGLEVLLAQVSWLVDLLRTLGALYLAYLGIRTILHAHRPAPESSTQTTPASGFAAWRVGFISNIGNPKVLAFFSSIFIVLFPANPPLWVEFASVALVLGINILWYTVVVSVFSLKPVTRFYRRAKRWIDYVTGTILVGLGVRLALER</sequence>
<keyword evidence="8" id="KW-1185">Reference proteome</keyword>
<comment type="subcellular location">
    <subcellularLocation>
        <location evidence="1">Cell membrane</location>
        <topology evidence="1">Multi-pass membrane protein</topology>
    </subcellularLocation>
</comment>
<evidence type="ECO:0000313" key="8">
    <source>
        <dbReference type="Proteomes" id="UP000290365"/>
    </source>
</evidence>
<evidence type="ECO:0000256" key="2">
    <source>
        <dbReference type="ARBA" id="ARBA00022475"/>
    </source>
</evidence>
<dbReference type="KEGG" id="kbs:EPA93_08485"/>
<feature type="transmembrane region" description="Helical" evidence="6">
    <location>
        <begin position="152"/>
        <end position="173"/>
    </location>
</feature>
<evidence type="ECO:0000256" key="1">
    <source>
        <dbReference type="ARBA" id="ARBA00004651"/>
    </source>
</evidence>
<keyword evidence="5 6" id="KW-0472">Membrane</keyword>
<keyword evidence="2" id="KW-1003">Cell membrane</keyword>
<evidence type="ECO:0000256" key="4">
    <source>
        <dbReference type="ARBA" id="ARBA00022989"/>
    </source>
</evidence>
<feature type="transmembrane region" description="Helical" evidence="6">
    <location>
        <begin position="67"/>
        <end position="88"/>
    </location>
</feature>
<organism evidence="7 8">
    <name type="scientific">Ktedonosporobacter rubrisoli</name>
    <dbReference type="NCBI Taxonomy" id="2509675"/>
    <lineage>
        <taxon>Bacteria</taxon>
        <taxon>Bacillati</taxon>
        <taxon>Chloroflexota</taxon>
        <taxon>Ktedonobacteria</taxon>
        <taxon>Ktedonobacterales</taxon>
        <taxon>Ktedonosporobacteraceae</taxon>
        <taxon>Ktedonosporobacter</taxon>
    </lineage>
</organism>
<evidence type="ECO:0000256" key="3">
    <source>
        <dbReference type="ARBA" id="ARBA00022692"/>
    </source>
</evidence>
<dbReference type="PANTHER" id="PTHR30086">
    <property type="entry name" value="ARGININE EXPORTER PROTEIN ARGO"/>
    <property type="match status" value="1"/>
</dbReference>
<dbReference type="Proteomes" id="UP000290365">
    <property type="component" value="Chromosome"/>
</dbReference>
<name>A0A4V0YYF5_KTERU</name>
<dbReference type="Pfam" id="PF01810">
    <property type="entry name" value="LysE"/>
    <property type="match status" value="1"/>
</dbReference>
<dbReference type="InterPro" id="IPR001123">
    <property type="entry name" value="LeuE-type"/>
</dbReference>
<dbReference type="AlphaFoldDB" id="A0A4V0YYF5"/>
<protein>
    <submittedName>
        <fullName evidence="7">Lysine transporter LysE</fullName>
    </submittedName>
</protein>
<dbReference type="RefSeq" id="WP_129886637.1">
    <property type="nucleotide sequence ID" value="NZ_CP035758.1"/>
</dbReference>
<dbReference type="OrthoDB" id="9784202at2"/>
<evidence type="ECO:0000256" key="5">
    <source>
        <dbReference type="ARBA" id="ARBA00023136"/>
    </source>
</evidence>
<gene>
    <name evidence="7" type="ORF">EPA93_08485</name>
</gene>
<proteinExistence type="predicted"/>
<accession>A0A4V0YYF5</accession>
<keyword evidence="3 6" id="KW-0812">Transmembrane</keyword>
<feature type="transmembrane region" description="Helical" evidence="6">
    <location>
        <begin position="6"/>
        <end position="29"/>
    </location>
</feature>
<dbReference type="EMBL" id="CP035758">
    <property type="protein sequence ID" value="QBD76041.1"/>
    <property type="molecule type" value="Genomic_DNA"/>
</dbReference>
<dbReference type="GO" id="GO:0015171">
    <property type="term" value="F:amino acid transmembrane transporter activity"/>
    <property type="evidence" value="ECO:0007669"/>
    <property type="project" value="TreeGrafter"/>
</dbReference>
<dbReference type="GO" id="GO:0005886">
    <property type="term" value="C:plasma membrane"/>
    <property type="evidence" value="ECO:0007669"/>
    <property type="project" value="UniProtKB-SubCell"/>
</dbReference>
<evidence type="ECO:0000313" key="7">
    <source>
        <dbReference type="EMBL" id="QBD76041.1"/>
    </source>
</evidence>
<feature type="transmembrane region" description="Helical" evidence="6">
    <location>
        <begin position="127"/>
        <end position="146"/>
    </location>
</feature>
<feature type="transmembrane region" description="Helical" evidence="6">
    <location>
        <begin position="185"/>
        <end position="203"/>
    </location>
</feature>
<reference evidence="7 8" key="1">
    <citation type="submission" date="2019-01" db="EMBL/GenBank/DDBJ databases">
        <title>Ktedonosporobacter rubrisoli SCAWS-G2.</title>
        <authorList>
            <person name="Huang Y."/>
            <person name="Yan B."/>
        </authorList>
    </citation>
    <scope>NUCLEOTIDE SEQUENCE [LARGE SCALE GENOMIC DNA]</scope>
    <source>
        <strain evidence="7 8">SCAWS-G2</strain>
    </source>
</reference>
<keyword evidence="4 6" id="KW-1133">Transmembrane helix</keyword>